<evidence type="ECO:0000256" key="1">
    <source>
        <dbReference type="SAM" id="MobiDB-lite"/>
    </source>
</evidence>
<reference evidence="2" key="1">
    <citation type="submission" date="2022-03" db="EMBL/GenBank/DDBJ databases">
        <authorList>
            <person name="Alioto T."/>
            <person name="Alioto T."/>
            <person name="Gomez Garrido J."/>
        </authorList>
    </citation>
    <scope>NUCLEOTIDE SEQUENCE</scope>
</reference>
<gene>
    <name evidence="2" type="ORF">PECUL_23A038517</name>
</gene>
<dbReference type="AlphaFoldDB" id="A0AAD1WMR1"/>
<dbReference type="EMBL" id="OW240920">
    <property type="protein sequence ID" value="CAH2314395.1"/>
    <property type="molecule type" value="Genomic_DNA"/>
</dbReference>
<feature type="region of interest" description="Disordered" evidence="1">
    <location>
        <begin position="1"/>
        <end position="51"/>
    </location>
</feature>
<organism evidence="2 3">
    <name type="scientific">Pelobates cultripes</name>
    <name type="common">Western spadefoot toad</name>
    <dbReference type="NCBI Taxonomy" id="61616"/>
    <lineage>
        <taxon>Eukaryota</taxon>
        <taxon>Metazoa</taxon>
        <taxon>Chordata</taxon>
        <taxon>Craniata</taxon>
        <taxon>Vertebrata</taxon>
        <taxon>Euteleostomi</taxon>
        <taxon>Amphibia</taxon>
        <taxon>Batrachia</taxon>
        <taxon>Anura</taxon>
        <taxon>Pelobatoidea</taxon>
        <taxon>Pelobatidae</taxon>
        <taxon>Pelobates</taxon>
    </lineage>
</organism>
<feature type="compositionally biased region" description="Polar residues" evidence="1">
    <location>
        <begin position="32"/>
        <end position="51"/>
    </location>
</feature>
<protein>
    <submittedName>
        <fullName evidence="2">Uncharacterized protein</fullName>
    </submittedName>
</protein>
<sequence length="111" mass="12306">MSHNKNKRASDKQDKLHFFGAKQGQARGAVIQEQSQDGAETDSEQGTNSEVTGLILTTEGLQAMFDDMVAKLQGTLQRSFTDLCTNIHKLSSRTSDLENHMEAHNRLTTKV</sequence>
<accession>A0AAD1WMR1</accession>
<feature type="compositionally biased region" description="Basic and acidic residues" evidence="1">
    <location>
        <begin position="8"/>
        <end position="17"/>
    </location>
</feature>
<evidence type="ECO:0000313" key="3">
    <source>
        <dbReference type="Proteomes" id="UP001295444"/>
    </source>
</evidence>
<evidence type="ECO:0000313" key="2">
    <source>
        <dbReference type="EMBL" id="CAH2314395.1"/>
    </source>
</evidence>
<proteinExistence type="predicted"/>
<keyword evidence="3" id="KW-1185">Reference proteome</keyword>
<name>A0AAD1WMR1_PELCU</name>
<dbReference type="Proteomes" id="UP001295444">
    <property type="component" value="Chromosome 09"/>
</dbReference>